<comment type="caution">
    <text evidence="2">The sequence shown here is derived from an EMBL/GenBank/DDBJ whole genome shotgun (WGS) entry which is preliminary data.</text>
</comment>
<name>A0ABS2V2Q3_9ACTN</name>
<evidence type="ECO:0000313" key="2">
    <source>
        <dbReference type="EMBL" id="MBM9624121.1"/>
    </source>
</evidence>
<reference evidence="2 3" key="1">
    <citation type="journal article" date="2016" name="Arch. Microbiol.">
        <title>Streptomyces zhihengii sp. nov., isolated from rhizospheric soil of Psammosilene tunicoides.</title>
        <authorList>
            <person name="Huang M.J."/>
            <person name="Fei J.J."/>
            <person name="Salam N."/>
            <person name="Kim C.J."/>
            <person name="Hozzein W.N."/>
            <person name="Xiao M."/>
            <person name="Huang H.Q."/>
            <person name="Li W.J."/>
        </authorList>
    </citation>
    <scope>NUCLEOTIDE SEQUENCE [LARGE SCALE GENOMIC DNA]</scope>
    <source>
        <strain evidence="2 3">YIM T102</strain>
    </source>
</reference>
<accession>A0ABS2V2Q3</accession>
<dbReference type="Proteomes" id="UP000664109">
    <property type="component" value="Unassembled WGS sequence"/>
</dbReference>
<evidence type="ECO:0000313" key="3">
    <source>
        <dbReference type="Proteomes" id="UP000664109"/>
    </source>
</evidence>
<feature type="compositionally biased region" description="Low complexity" evidence="1">
    <location>
        <begin position="1"/>
        <end position="20"/>
    </location>
</feature>
<proteinExistence type="predicted"/>
<feature type="region of interest" description="Disordered" evidence="1">
    <location>
        <begin position="1"/>
        <end position="24"/>
    </location>
</feature>
<evidence type="ECO:0000256" key="1">
    <source>
        <dbReference type="SAM" id="MobiDB-lite"/>
    </source>
</evidence>
<organism evidence="2 3">
    <name type="scientific">Streptomyces zhihengii</name>
    <dbReference type="NCBI Taxonomy" id="1818004"/>
    <lineage>
        <taxon>Bacteria</taxon>
        <taxon>Bacillati</taxon>
        <taxon>Actinomycetota</taxon>
        <taxon>Actinomycetes</taxon>
        <taxon>Kitasatosporales</taxon>
        <taxon>Streptomycetaceae</taxon>
        <taxon>Streptomyces</taxon>
    </lineage>
</organism>
<sequence>MPAPAHATAAAPHTAPATPACPVRSDSPRIAAADFFTLARTGRTQTTLPPFRDGDSASCPLGNEWMRHDGWWIVPGGPGSLVLDDRTVTGWWHTRHQPGHRFALVHRLAPTETSLITGDRYTSRSRPLSLRDGAFTYTETVTGPWLRQLARQITRTRTVSVHLELPTGVVTLHSRLVGDVFFHPAAAATPALCA</sequence>
<gene>
    <name evidence="2" type="ORF">JE024_36735</name>
</gene>
<protein>
    <submittedName>
        <fullName evidence="2">Uncharacterized protein</fullName>
    </submittedName>
</protein>
<keyword evidence="3" id="KW-1185">Reference proteome</keyword>
<dbReference type="EMBL" id="JAFEJA010000002">
    <property type="protein sequence ID" value="MBM9624121.1"/>
    <property type="molecule type" value="Genomic_DNA"/>
</dbReference>
<dbReference type="RefSeq" id="WP_205378162.1">
    <property type="nucleotide sequence ID" value="NZ_JAFEJA010000002.1"/>
</dbReference>